<name>A0A0D6DX26_9LACT</name>
<proteinExistence type="predicted"/>
<dbReference type="Proteomes" id="UP000033166">
    <property type="component" value="Chromosome I"/>
</dbReference>
<organism evidence="1 2">
    <name type="scientific">Pseudolactococcus piscium MKFS47</name>
    <dbReference type="NCBI Taxonomy" id="297352"/>
    <lineage>
        <taxon>Bacteria</taxon>
        <taxon>Bacillati</taxon>
        <taxon>Bacillota</taxon>
        <taxon>Bacilli</taxon>
        <taxon>Lactobacillales</taxon>
        <taxon>Streptococcaceae</taxon>
        <taxon>Pseudolactococcus</taxon>
    </lineage>
</organism>
<dbReference type="AlphaFoldDB" id="A0A0D6DX26"/>
<sequence length="88" mass="9502">MAGKIQSNTVDAQGAITALTGLKDMSCFKTVDFGDSNVQAMLNGKQLANELMNDVSKITSCVLTQANKFPELAQRIALRDSQDAKGWH</sequence>
<evidence type="ECO:0000313" key="2">
    <source>
        <dbReference type="Proteomes" id="UP000033166"/>
    </source>
</evidence>
<evidence type="ECO:0000313" key="1">
    <source>
        <dbReference type="EMBL" id="CEN28314.1"/>
    </source>
</evidence>
<reference evidence="2" key="1">
    <citation type="submission" date="2015-01" db="EMBL/GenBank/DDBJ databases">
        <authorList>
            <person name="Andreevskaya M."/>
        </authorList>
    </citation>
    <scope>NUCLEOTIDE SEQUENCE [LARGE SCALE GENOMIC DNA]</scope>
    <source>
        <strain evidence="2">MKFS47</strain>
    </source>
</reference>
<dbReference type="HOGENOM" id="CLU_166456_1_0_9"/>
<dbReference type="KEGG" id="lpk:LACPI_1114"/>
<evidence type="ECO:0008006" key="3">
    <source>
        <dbReference type="Google" id="ProtNLM"/>
    </source>
</evidence>
<dbReference type="RefSeq" id="WP_047915469.1">
    <property type="nucleotide sequence ID" value="NZ_LN774769.1"/>
</dbReference>
<dbReference type="EMBL" id="LN774769">
    <property type="protein sequence ID" value="CEN28314.1"/>
    <property type="molecule type" value="Genomic_DNA"/>
</dbReference>
<accession>A0A0D6DX26</accession>
<protein>
    <recommendedName>
        <fullName evidence="3">TIGR04197 family type VII secretion effector</fullName>
    </recommendedName>
</protein>
<gene>
    <name evidence="1" type="ORF">LACPI_1114</name>
</gene>